<dbReference type="Pfam" id="PF02801">
    <property type="entry name" value="Ketoacyl-synt_C"/>
    <property type="match status" value="1"/>
</dbReference>
<dbReference type="InterPro" id="IPR049551">
    <property type="entry name" value="PKS_DH_C"/>
</dbReference>
<dbReference type="InterPro" id="IPR013217">
    <property type="entry name" value="Methyltransf_12"/>
</dbReference>
<dbReference type="InterPro" id="IPR056501">
    <property type="entry name" value="NAD-bd_HRPKS_sdrA"/>
</dbReference>
<dbReference type="GO" id="GO:0004315">
    <property type="term" value="F:3-oxoacyl-[acyl-carrier-protein] synthase activity"/>
    <property type="evidence" value="ECO:0007669"/>
    <property type="project" value="InterPro"/>
</dbReference>
<keyword evidence="14" id="KW-1185">Reference proteome</keyword>
<feature type="domain" description="Carrier" evidence="10">
    <location>
        <begin position="2484"/>
        <end position="2561"/>
    </location>
</feature>
<feature type="domain" description="PKS/mFAS DH" evidence="12">
    <location>
        <begin position="951"/>
        <end position="1265"/>
    </location>
</feature>
<dbReference type="InterPro" id="IPR029063">
    <property type="entry name" value="SAM-dependent_MTases_sf"/>
</dbReference>
<evidence type="ECO:0000256" key="1">
    <source>
        <dbReference type="ARBA" id="ARBA00022450"/>
    </source>
</evidence>
<feature type="active site" description="Proton donor; for dehydratase activity" evidence="8">
    <location>
        <position position="1176"/>
    </location>
</feature>
<dbReference type="InterPro" id="IPR014031">
    <property type="entry name" value="Ketoacyl_synth_C"/>
</dbReference>
<dbReference type="SUPFAM" id="SSF52151">
    <property type="entry name" value="FabD/lysophospholipase-like"/>
    <property type="match status" value="1"/>
</dbReference>
<dbReference type="InterPro" id="IPR020806">
    <property type="entry name" value="PKS_PP-bd"/>
</dbReference>
<dbReference type="PANTHER" id="PTHR43775">
    <property type="entry name" value="FATTY ACID SYNTHASE"/>
    <property type="match status" value="1"/>
</dbReference>
<dbReference type="PROSITE" id="PS00606">
    <property type="entry name" value="KS3_1"/>
    <property type="match status" value="1"/>
</dbReference>
<comment type="caution">
    <text evidence="13">The sequence shown here is derived from an EMBL/GenBank/DDBJ whole genome shotgun (WGS) entry which is preliminary data.</text>
</comment>
<evidence type="ECO:0000313" key="14">
    <source>
        <dbReference type="Proteomes" id="UP000249757"/>
    </source>
</evidence>
<dbReference type="Pfam" id="PF00109">
    <property type="entry name" value="ketoacyl-synt"/>
    <property type="match status" value="1"/>
</dbReference>
<dbReference type="Gene3D" id="3.40.47.10">
    <property type="match status" value="1"/>
</dbReference>
<organism evidence="13 14">
    <name type="scientific">Pyrenophora tritici-repentis</name>
    <dbReference type="NCBI Taxonomy" id="45151"/>
    <lineage>
        <taxon>Eukaryota</taxon>
        <taxon>Fungi</taxon>
        <taxon>Dikarya</taxon>
        <taxon>Ascomycota</taxon>
        <taxon>Pezizomycotina</taxon>
        <taxon>Dothideomycetes</taxon>
        <taxon>Pleosporomycetidae</taxon>
        <taxon>Pleosporales</taxon>
        <taxon>Pleosporineae</taxon>
        <taxon>Pleosporaceae</taxon>
        <taxon>Pyrenophora</taxon>
    </lineage>
</organism>
<feature type="region of interest" description="N-terminal hotdog fold" evidence="8">
    <location>
        <begin position="951"/>
        <end position="1082"/>
    </location>
</feature>
<dbReference type="InterPro" id="IPR014043">
    <property type="entry name" value="Acyl_transferase_dom"/>
</dbReference>
<dbReference type="InterPro" id="IPR009081">
    <property type="entry name" value="PP-bd_ACP"/>
</dbReference>
<dbReference type="Pfam" id="PF23297">
    <property type="entry name" value="ACP_SdgA_C"/>
    <property type="match status" value="1"/>
</dbReference>
<evidence type="ECO:0000256" key="9">
    <source>
        <dbReference type="SAM" id="MobiDB-lite"/>
    </source>
</evidence>
<dbReference type="OrthoDB" id="329835at2759"/>
<dbReference type="CDD" id="cd02440">
    <property type="entry name" value="AdoMet_MTases"/>
    <property type="match status" value="1"/>
</dbReference>
<dbReference type="SMART" id="SM00822">
    <property type="entry name" value="PKS_KR"/>
    <property type="match status" value="1"/>
</dbReference>
<evidence type="ECO:0000256" key="6">
    <source>
        <dbReference type="ARBA" id="ARBA00023268"/>
    </source>
</evidence>
<sequence length="2568" mass="283487">MAENLQPIAIIGLAFKFPQDATSEAAFWQMLCEGRSASTEFPRDRLNIDAYYHPDEARPSTIPLRGGNFINEDLSKFDAPFFSITPGEAACMDPQHRLMLETTYHALEDAGIPIPHCSGSDTSVYTGCFTNDYLSILQQDYEAEQRHAAMGIAPSMLANRLSWFYDLKGTSMNIDSACSSSLVALHLACQDLRLGTSSMSLVGGANLVYHPNFMKMMSDFNFLSKDSRCWSFDKKANGYARGEGFAMLVLKRLPDALRDGDTIRAVVRNTGSNQDGRTPGITQPSRDAQVDLIRRTYKQGNIEMEPTRYFEAHGTGTPIGDPVEANAIGIAFKQHRTSDDPLYIGAVKANIGHLEGASGLAGIVKTIMVLENGVIPPIAGFERLNDQVDPGALHLLFPKTATPWPTSGLRRACINSFGFGGTNATAILDDACHFLEQHGLSGHHRTHRNPRKEMTNGDQAKYVNGGTGELSDRPRLLTWSAPEKSALGVAASSHLQYLDQHPEKTQAVVYTLSARRSNFMYRCFSVVPHPTSINISSVTISAPVKINPHPRSAFIFTGQGAQYLGMGQELLEYHIYRASLEASQQCLAALGCQWSISSVIKGEQPELDISSPEYSQPLSTILQLGLVDLLESLNVAPTVVIGHSSGEIAAAYAAGALTRKSAMKIAYHRGVLSSQLARNTSQELSMMAVALPRSDILPYFARLKTLQGRLDVAIGCSNSPKSLTLTGDLHQLTILERWFKGDSIFARRLRVPMAYHSRFMESIAQDYAKAIQDLEPRVARPRVPMISSVTGDIVTAGTLNTAAYWVQNLTSTVEFTAALQKLLAQSRVKPRKKLGGNFSPELRISHILEVGPHSALQAPIREVLQGSSNTAKPTYATSLMRGRDACEMLLNALGGLYCAGHPVDLLAANQLGKNSLTLPPDLPKYPFNHTRSYWRESRLSRNMRFPQRARHNLLGTRSLDWNNHIAQWRNTIRLAEVQWLEDHRINGDVIFPAAAMLVMAMEALAQLLEDDTLHVAHGMHLSNIKFWHPIAFLLGQESAEVQTTLERDTHGGSQYQFQLFVIENDKYVQCCSAQIRPLFEKHDSLDAVYGATFLQGESCRNWLETIRSSTNEHAKTDPYALSTGSKVEYGPAFRNLKHLRLGQNGVASADLDPETWRLKKTSWPSQEYLLHPTVLDGLAQVLVPALHQEKPGDLATMVPSSISNIWLNFDRSSHCEGRVRVAAKCKLRGHRGASADVVAMSPGLDTPLVVLQELRTTFIGSHDEHEVDEKPRHLCTRLTWKPDIDMMSSQQIFQHCSVNRPKQAENAVQSYKSLMTAILCFVVEAVQFLDKRPCLSLPQHLESYVLWLRYQKNRMCNGESPVSHQEVLSFLQDSDARNELIQRVEASGVDGHFFMHLGKHILPILEGTADPLELMFGDGLADRYYETMLANEHHAHPASAYIDLACFKNPFMKILEVGAGTGGQTLRLLERMSAGGVKRWERYDYTDVSPGFFEAAQEKFKDYIDRMRFRVCDISKDPVSQGLEAGTNDIVIASHVLHATDDLQQSLRNVRKLLKPNGKLLLFETTVPDAIPIGFAFGLLKGWWNPLNHENRSTLSPCLTTKAWHNSLQSAGFSGVDVELPGQEELECRYSSIIVSTAVERSLDSAALNNNSAHSIAVIADPCTTTQDADARAIQAGLHRLRFPCEITKLEEFAAGGSAPPKLVISLLEMDKPFLDDISEVNFTNIQKTLLRSRSVLWITRDKDDWSEPRHHLIDGVGRVLMSEDATRKFAKLSIDGHGPLHTTMVDTILGLVVSMATLPVEQLENNYTAKNNSLHISRVTEYASMNERVAKAILPQQRIHEQLNDIQTVALGIEQVGHLESIGWFGYYGLKPASQLDDDEVLIEVRAIGLTNHDTHVASGNVDETTFGIECAGIVIEAGCTSGFCLGQRVCALHNCSGQSRICIPSSAVIPIPNDMSFAVAASLPTALWLAYHALVRIAHVEEGETVLVHHGHSCVGQTVVQIAKTLGANVLVTTNSETKSLFLQQKLGFAESKVLVVEHSSILKEVYQATNGRKPDVVIGALSEELMEEMAGHMAPFGRMINVESLNSRAHVQRGYHANNVVMATVNLMDLLREDFQRVTKTFQAAMKLAFQMYIQPPGPLHLFDASVPANAFLHFSEPETFGKRVIELNPQSRIPATISSKPRYLFPADATYVIAGGLGGLGRSFARWMVNRGARNLILLSRSGAKSEAAKHLVEELQGQGVRVLTPAVDIGLLSNLRDVFCAATEGLPPIRGCIQATVALRDNLFENMTYEDWKISTQSKVSGSWNLHATLPAGLDFFILLSSINGVFGGRAQANYAAGNTYKDALAHYRIEQGEKAISIDLGLMVNEGVVAENEHLLSSMRRIGHLMDIRQEELIALLDIYCDANHPAPSHSEAQVLVGVELPADVLEKGIDLHHSIQRPLFRHLFQMTSAPSTKPQTASSSGPINRATALKESKNLDEAAEQVTEWFSAKVAQVLGVRVEDIDRAKPVNVYGIDSLVAIDLKNWMHREIGADVEVFILLANVSLQDLCREVVKKSGFVKWVE</sequence>
<dbReference type="PROSITE" id="PS52004">
    <property type="entry name" value="KS3_2"/>
    <property type="match status" value="1"/>
</dbReference>
<dbReference type="InterPro" id="IPR049552">
    <property type="entry name" value="PKS_DH_N"/>
</dbReference>
<dbReference type="SMART" id="SM00826">
    <property type="entry name" value="PKS_DH"/>
    <property type="match status" value="1"/>
</dbReference>
<dbReference type="InterPro" id="IPR013149">
    <property type="entry name" value="ADH-like_C"/>
</dbReference>
<proteinExistence type="predicted"/>
<dbReference type="SUPFAM" id="SSF51735">
    <property type="entry name" value="NAD(P)-binding Rossmann-fold domains"/>
    <property type="match status" value="2"/>
</dbReference>
<dbReference type="InterPro" id="IPR011032">
    <property type="entry name" value="GroES-like_sf"/>
</dbReference>
<dbReference type="InterPro" id="IPR050091">
    <property type="entry name" value="PKS_NRPS_Biosynth_Enz"/>
</dbReference>
<keyword evidence="4" id="KW-0521">NADP</keyword>
<dbReference type="Gene3D" id="3.40.366.10">
    <property type="entry name" value="Malonyl-Coenzyme A Acyl Carrier Protein, domain 2"/>
    <property type="match status" value="1"/>
</dbReference>
<feature type="active site" description="Proton acceptor; for dehydratase activity" evidence="8">
    <location>
        <position position="983"/>
    </location>
</feature>
<dbReference type="SMART" id="SM00825">
    <property type="entry name" value="PKS_KS"/>
    <property type="match status" value="1"/>
</dbReference>
<evidence type="ECO:0000259" key="10">
    <source>
        <dbReference type="PROSITE" id="PS50075"/>
    </source>
</evidence>
<dbReference type="GO" id="GO:0016491">
    <property type="term" value="F:oxidoreductase activity"/>
    <property type="evidence" value="ECO:0007669"/>
    <property type="project" value="UniProtKB-KW"/>
</dbReference>
<dbReference type="PROSITE" id="PS52019">
    <property type="entry name" value="PKS_MFAS_DH"/>
    <property type="match status" value="1"/>
</dbReference>
<dbReference type="CDD" id="cd05195">
    <property type="entry name" value="enoyl_red"/>
    <property type="match status" value="1"/>
</dbReference>
<dbReference type="InterPro" id="IPR032821">
    <property type="entry name" value="PKS_assoc"/>
</dbReference>
<dbReference type="Pfam" id="PF00107">
    <property type="entry name" value="ADH_zinc_N"/>
    <property type="match status" value="1"/>
</dbReference>
<evidence type="ECO:0000256" key="8">
    <source>
        <dbReference type="PROSITE-ProRule" id="PRU01363"/>
    </source>
</evidence>
<dbReference type="SMART" id="SM00823">
    <property type="entry name" value="PKS_PP"/>
    <property type="match status" value="1"/>
</dbReference>
<dbReference type="Gene3D" id="3.10.129.110">
    <property type="entry name" value="Polyketide synthase dehydratase"/>
    <property type="match status" value="1"/>
</dbReference>
<evidence type="ECO:0000313" key="13">
    <source>
        <dbReference type="EMBL" id="KAI1513220.1"/>
    </source>
</evidence>
<evidence type="ECO:0000256" key="2">
    <source>
        <dbReference type="ARBA" id="ARBA00022553"/>
    </source>
</evidence>
<dbReference type="PROSITE" id="PS50075">
    <property type="entry name" value="CARRIER"/>
    <property type="match status" value="1"/>
</dbReference>
<keyword evidence="7" id="KW-0012">Acyltransferase</keyword>
<feature type="compositionally biased region" description="Basic residues" evidence="9">
    <location>
        <begin position="441"/>
        <end position="450"/>
    </location>
</feature>
<dbReference type="Pfam" id="PF21089">
    <property type="entry name" value="PKS_DH_N"/>
    <property type="match status" value="1"/>
</dbReference>
<reference evidence="14" key="1">
    <citation type="journal article" date="2022" name="Microb. Genom.">
        <title>A global pangenome for the wheat fungal pathogen Pyrenophora tritici-repentis and prediction of effector protein structural homology.</title>
        <authorList>
            <person name="Moolhuijzen P.M."/>
            <person name="See P.T."/>
            <person name="Shi G."/>
            <person name="Powell H.R."/>
            <person name="Cockram J."/>
            <person name="Jorgensen L.N."/>
            <person name="Benslimane H."/>
            <person name="Strelkov S.E."/>
            <person name="Turner J."/>
            <person name="Liu Z."/>
            <person name="Moffat C.S."/>
        </authorList>
    </citation>
    <scope>NUCLEOTIDE SEQUENCE [LARGE SCALE GENOMIC DNA]</scope>
</reference>
<dbReference type="EMBL" id="NRDI02000010">
    <property type="protein sequence ID" value="KAI1513220.1"/>
    <property type="molecule type" value="Genomic_DNA"/>
</dbReference>
<dbReference type="SMART" id="SM00829">
    <property type="entry name" value="PKS_ER"/>
    <property type="match status" value="1"/>
</dbReference>
<dbReference type="Gene3D" id="3.30.70.3290">
    <property type="match status" value="1"/>
</dbReference>
<keyword evidence="2" id="KW-0597">Phosphoprotein</keyword>
<evidence type="ECO:0000256" key="5">
    <source>
        <dbReference type="ARBA" id="ARBA00023002"/>
    </source>
</evidence>
<dbReference type="SUPFAM" id="SSF47336">
    <property type="entry name" value="ACP-like"/>
    <property type="match status" value="1"/>
</dbReference>
<dbReference type="SUPFAM" id="SSF53335">
    <property type="entry name" value="S-adenosyl-L-methionine-dependent methyltransferases"/>
    <property type="match status" value="1"/>
</dbReference>
<dbReference type="Pfam" id="PF23114">
    <property type="entry name" value="NAD-bd_HRPKS_sdrA"/>
    <property type="match status" value="1"/>
</dbReference>
<dbReference type="Pfam" id="PF00698">
    <property type="entry name" value="Acyl_transf_1"/>
    <property type="match status" value="1"/>
</dbReference>
<keyword evidence="5" id="KW-0560">Oxidoreductase</keyword>
<dbReference type="SUPFAM" id="SSF55048">
    <property type="entry name" value="Probable ACP-binding domain of malonyl-CoA ACP transacylase"/>
    <property type="match status" value="1"/>
</dbReference>
<feature type="domain" description="Ketosynthase family 3 (KS3)" evidence="11">
    <location>
        <begin position="5"/>
        <end position="430"/>
    </location>
</feature>
<dbReference type="Gene3D" id="3.40.50.150">
    <property type="entry name" value="Vaccinia Virus protein VP39"/>
    <property type="match status" value="1"/>
</dbReference>
<dbReference type="GO" id="GO:0031177">
    <property type="term" value="F:phosphopantetheine binding"/>
    <property type="evidence" value="ECO:0007669"/>
    <property type="project" value="InterPro"/>
</dbReference>
<dbReference type="Proteomes" id="UP000249757">
    <property type="component" value="Unassembled WGS sequence"/>
</dbReference>
<keyword evidence="6" id="KW-0511">Multifunctional enzyme</keyword>
<dbReference type="Pfam" id="PF14765">
    <property type="entry name" value="PS-DH"/>
    <property type="match status" value="1"/>
</dbReference>
<evidence type="ECO:0000259" key="11">
    <source>
        <dbReference type="PROSITE" id="PS52004"/>
    </source>
</evidence>
<dbReference type="InterPro" id="IPR036736">
    <property type="entry name" value="ACP-like_sf"/>
</dbReference>
<dbReference type="Pfam" id="PF08659">
    <property type="entry name" value="KR"/>
    <property type="match status" value="1"/>
</dbReference>
<accession>A0A2W1EAH9</accession>
<protein>
    <submittedName>
        <fullName evidence="13">N-terminal domain containing protein</fullName>
    </submittedName>
</protein>
<dbReference type="InterPro" id="IPR036291">
    <property type="entry name" value="NAD(P)-bd_dom_sf"/>
</dbReference>
<evidence type="ECO:0000259" key="12">
    <source>
        <dbReference type="PROSITE" id="PS52019"/>
    </source>
</evidence>
<dbReference type="PANTHER" id="PTHR43775:SF29">
    <property type="entry name" value="ASPERFURANONE POLYKETIDE SYNTHASE AFOG-RELATED"/>
    <property type="match status" value="1"/>
</dbReference>
<dbReference type="InterPro" id="IPR020843">
    <property type="entry name" value="ER"/>
</dbReference>
<evidence type="ECO:0000256" key="7">
    <source>
        <dbReference type="ARBA" id="ARBA00023315"/>
    </source>
</evidence>
<gene>
    <name evidence="13" type="ORF">Ptr86124_008240</name>
</gene>
<dbReference type="GO" id="GO:0004312">
    <property type="term" value="F:fatty acid synthase activity"/>
    <property type="evidence" value="ECO:0007669"/>
    <property type="project" value="TreeGrafter"/>
</dbReference>
<dbReference type="Gene3D" id="3.90.180.10">
    <property type="entry name" value="Medium-chain alcohol dehydrogenases, catalytic domain"/>
    <property type="match status" value="1"/>
</dbReference>
<name>A0A2W1EAH9_9PLEO</name>
<dbReference type="InterPro" id="IPR013968">
    <property type="entry name" value="PKS_KR"/>
</dbReference>
<dbReference type="InterPro" id="IPR014030">
    <property type="entry name" value="Ketoacyl_synth_N"/>
</dbReference>
<dbReference type="SUPFAM" id="SSF50129">
    <property type="entry name" value="GroES-like"/>
    <property type="match status" value="1"/>
</dbReference>
<dbReference type="CDD" id="cd00833">
    <property type="entry name" value="PKS"/>
    <property type="match status" value="1"/>
</dbReference>
<evidence type="ECO:0000256" key="3">
    <source>
        <dbReference type="ARBA" id="ARBA00022679"/>
    </source>
</evidence>
<feature type="region of interest" description="Disordered" evidence="9">
    <location>
        <begin position="441"/>
        <end position="467"/>
    </location>
</feature>
<dbReference type="Pfam" id="PF08240">
    <property type="entry name" value="ADH_N"/>
    <property type="match status" value="1"/>
</dbReference>
<dbReference type="InterPro" id="IPR016036">
    <property type="entry name" value="Malonyl_transacylase_ACP-bd"/>
</dbReference>
<dbReference type="Pfam" id="PF08242">
    <property type="entry name" value="Methyltransf_12"/>
    <property type="match status" value="1"/>
</dbReference>
<keyword evidence="1" id="KW-0596">Phosphopantetheine</keyword>
<dbReference type="InterPro" id="IPR020841">
    <property type="entry name" value="PKS_Beta-ketoAc_synthase_dom"/>
</dbReference>
<dbReference type="GO" id="GO:0006633">
    <property type="term" value="P:fatty acid biosynthetic process"/>
    <property type="evidence" value="ECO:0007669"/>
    <property type="project" value="InterPro"/>
</dbReference>
<evidence type="ECO:0000256" key="4">
    <source>
        <dbReference type="ARBA" id="ARBA00022857"/>
    </source>
</evidence>
<dbReference type="GO" id="GO:0044550">
    <property type="term" value="P:secondary metabolite biosynthetic process"/>
    <property type="evidence" value="ECO:0007669"/>
    <property type="project" value="TreeGrafter"/>
</dbReference>
<feature type="region of interest" description="C-terminal hotdog fold" evidence="8">
    <location>
        <begin position="1110"/>
        <end position="1265"/>
    </location>
</feature>
<dbReference type="InterPro" id="IPR057326">
    <property type="entry name" value="KR_dom"/>
</dbReference>
<dbReference type="InterPro" id="IPR049900">
    <property type="entry name" value="PKS_mFAS_DH"/>
</dbReference>
<dbReference type="InterPro" id="IPR013154">
    <property type="entry name" value="ADH-like_N"/>
</dbReference>
<dbReference type="SUPFAM" id="SSF53901">
    <property type="entry name" value="Thiolase-like"/>
    <property type="match status" value="1"/>
</dbReference>
<dbReference type="InterPro" id="IPR018201">
    <property type="entry name" value="Ketoacyl_synth_AS"/>
</dbReference>
<dbReference type="InterPro" id="IPR016039">
    <property type="entry name" value="Thiolase-like"/>
</dbReference>
<dbReference type="Gene3D" id="3.40.50.720">
    <property type="entry name" value="NAD(P)-binding Rossmann-like Domain"/>
    <property type="match status" value="1"/>
</dbReference>
<dbReference type="InterPro" id="IPR016035">
    <property type="entry name" value="Acyl_Trfase/lysoPLipase"/>
</dbReference>
<dbReference type="Gene3D" id="1.10.1200.10">
    <property type="entry name" value="ACP-like"/>
    <property type="match status" value="1"/>
</dbReference>
<dbReference type="InterPro" id="IPR042104">
    <property type="entry name" value="PKS_dehydratase_sf"/>
</dbReference>
<dbReference type="Pfam" id="PF16197">
    <property type="entry name" value="KAsynt_C_assoc"/>
    <property type="match status" value="1"/>
</dbReference>
<keyword evidence="3" id="KW-0808">Transferase</keyword>
<dbReference type="InterPro" id="IPR001227">
    <property type="entry name" value="Ac_transferase_dom_sf"/>
</dbReference>
<dbReference type="SMART" id="SM00827">
    <property type="entry name" value="PKS_AT"/>
    <property type="match status" value="1"/>
</dbReference>
<dbReference type="InterPro" id="IPR020807">
    <property type="entry name" value="PKS_DH"/>
</dbReference>